<accession>A0AAU7CMI3</accession>
<name>A0AAU7CMI3_9BACT</name>
<dbReference type="SUPFAM" id="SSF75005">
    <property type="entry name" value="Arabinanase/levansucrase/invertase"/>
    <property type="match status" value="1"/>
</dbReference>
<proteinExistence type="predicted"/>
<reference evidence="1" key="1">
    <citation type="submission" date="2024-05" db="EMBL/GenBank/DDBJ databases">
        <title>Planctomycetes of the genus Singulisphaera possess chitinolytic capabilities.</title>
        <authorList>
            <person name="Ivanova A."/>
        </authorList>
    </citation>
    <scope>NUCLEOTIDE SEQUENCE</scope>
    <source>
        <strain evidence="1">Ch08T</strain>
    </source>
</reference>
<gene>
    <name evidence="1" type="ORF">V5E97_10755</name>
</gene>
<protein>
    <submittedName>
        <fullName evidence="1">Uncharacterized protein</fullName>
    </submittedName>
</protein>
<dbReference type="EMBL" id="CP155447">
    <property type="protein sequence ID" value="XBH06490.1"/>
    <property type="molecule type" value="Genomic_DNA"/>
</dbReference>
<dbReference type="InterPro" id="IPR023296">
    <property type="entry name" value="Glyco_hydro_beta-prop_sf"/>
</dbReference>
<organism evidence="1">
    <name type="scientific">Singulisphaera sp. Ch08</name>
    <dbReference type="NCBI Taxonomy" id="3120278"/>
    <lineage>
        <taxon>Bacteria</taxon>
        <taxon>Pseudomonadati</taxon>
        <taxon>Planctomycetota</taxon>
        <taxon>Planctomycetia</taxon>
        <taxon>Isosphaerales</taxon>
        <taxon>Isosphaeraceae</taxon>
        <taxon>Singulisphaera</taxon>
    </lineage>
</organism>
<dbReference type="AlphaFoldDB" id="A0AAU7CMI3"/>
<dbReference type="RefSeq" id="WP_406699340.1">
    <property type="nucleotide sequence ID" value="NZ_CP155447.1"/>
</dbReference>
<sequence>MTQAALFLMLSLIAAEPATQRFFTIEVVDEQTGRGVPLVELRTVNDIRLVTDSNGIAAFEEPGLMDQPVFFHVSSHGYEFPKDGFGYRGKSLPVREGGSAQLKLKRINIAERLYRVTGGGIYRDSVLVGRPNPLRQPVINGKVLGSDSVINALYRGKIYWFWGDTNRPAYPLGNFNVPGATSLLPADGGLNPRQGVNLEYFVGEDGFARAEAQMPGSGPTWIDGLVVLRDGTGRDRMFAGYAKIRNLLDVYERGLVEFDDATQRFKKAATFPLDSPTLLGGHPFLKVVDGVEYVYFAKPYPLIRVKADPESLAQPERYEAFTCLVKGSRLDAPKIDRAEDGSPHYSWKTNTPALFAAEQAKLVQQNLLKPDEVLLALQDADSGKAVSAHGGSVYWNDHLKRWVMITVEVGGTSFLGEVWFATADSPLGPWVYARKVVTHDNYSFYNPKQHPMWNEEGGRSLFFEGTYTHTFTDNKDATPRYDYNQVMYRLDLAAPQLNLPVAVYRHGETFVLGQPHGKGTEPSTTAVAFFALERPEEKSVPVFATKTEGIAKLVLGADPDNEKASPCFHALPADAKQPPATTVPLFEFTSPDGKTRVYSTATTWPDPGYRRAEAPFCRVWRNPTRLNLPRE</sequence>
<evidence type="ECO:0000313" key="1">
    <source>
        <dbReference type="EMBL" id="XBH06490.1"/>
    </source>
</evidence>